<feature type="domain" description="Glutamate synthase alpha subunit C-terminal" evidence="1">
    <location>
        <begin position="1"/>
        <end position="184"/>
    </location>
</feature>
<gene>
    <name evidence="2" type="primary">gltB</name>
    <name evidence="2" type="ORF">EA686_22165</name>
</gene>
<dbReference type="PANTHER" id="PTHR43100:SF1">
    <property type="entry name" value="GLUTAMATE SYNTHASE [NADPH] SMALL CHAIN"/>
    <property type="match status" value="1"/>
</dbReference>
<evidence type="ECO:0000313" key="3">
    <source>
        <dbReference type="Proteomes" id="UP000280073"/>
    </source>
</evidence>
<evidence type="ECO:0000259" key="1">
    <source>
        <dbReference type="Pfam" id="PF01493"/>
    </source>
</evidence>
<dbReference type="AlphaFoldDB" id="A0A429MJM7"/>
<evidence type="ECO:0000313" key="2">
    <source>
        <dbReference type="EMBL" id="RSR39895.1"/>
    </source>
</evidence>
<dbReference type="InterPro" id="IPR036485">
    <property type="entry name" value="Glu_synth_asu_C_sf"/>
</dbReference>
<dbReference type="CDD" id="cd00982">
    <property type="entry name" value="gltB_C"/>
    <property type="match status" value="1"/>
</dbReference>
<organism evidence="2 3">
    <name type="scientific">Acinetobacter baumannii</name>
    <dbReference type="NCBI Taxonomy" id="470"/>
    <lineage>
        <taxon>Bacteria</taxon>
        <taxon>Pseudomonadati</taxon>
        <taxon>Pseudomonadota</taxon>
        <taxon>Gammaproteobacteria</taxon>
        <taxon>Moraxellales</taxon>
        <taxon>Moraxellaceae</taxon>
        <taxon>Acinetobacter</taxon>
        <taxon>Acinetobacter calcoaceticus/baumannii complex</taxon>
    </lineage>
</organism>
<dbReference type="EC" id="1.4.1.13" evidence="2"/>
<accession>A0A429MJM7</accession>
<protein>
    <submittedName>
        <fullName evidence="2">Glutamate synthase large subunit</fullName>
        <ecNumber evidence="2">1.4.1.13</ecNumber>
    </submittedName>
</protein>
<sequence length="243" mass="26266">NCDRSIGARVSGEIARRYGNLGMEAHPVVMNLTGTAGQSLGVWNAGGLHIRLEGDANDYVGKGMAGGRISIFPPKGSPFQTQNTAIIGNTCLYGATGGKLFAAGTAGERFAVRNSGAFAVIEGAGDHCCEYMTGGVVTVLGKVGHNFGAGMTGGFAYVLDLDNDFVDYYNHELIDLTRISTESMEDHKEFLLRIIDEHIKETGSAWAYKIRNEFDFYSRKFWLVKPKAANLQSLLKTTQADPQ</sequence>
<reference evidence="2 3" key="1">
    <citation type="submission" date="2018-10" db="EMBL/GenBank/DDBJ databases">
        <title>GWAS and RNA-Seq identify cryptic mechanisms of antimicrobial resistance in Acinetobacter baumannii.</title>
        <authorList>
            <person name="Sahl J.W."/>
        </authorList>
    </citation>
    <scope>NUCLEOTIDE SEQUENCE [LARGE SCALE GENOMIC DNA]</scope>
    <source>
        <strain evidence="2 3">TG28175</strain>
    </source>
</reference>
<dbReference type="InterPro" id="IPR051394">
    <property type="entry name" value="Glutamate_Synthase"/>
</dbReference>
<dbReference type="InterPro" id="IPR002489">
    <property type="entry name" value="Glu_synth_asu_C"/>
</dbReference>
<dbReference type="PANTHER" id="PTHR43100">
    <property type="entry name" value="GLUTAMATE SYNTHASE [NADPH] SMALL CHAIN"/>
    <property type="match status" value="1"/>
</dbReference>
<name>A0A429MJM7_ACIBA</name>
<dbReference type="SUPFAM" id="SSF69336">
    <property type="entry name" value="Alpha subunit of glutamate synthase, C-terminal domain"/>
    <property type="match status" value="1"/>
</dbReference>
<dbReference type="Gene3D" id="2.160.20.60">
    <property type="entry name" value="Glutamate synthase, alpha subunit, C-terminal domain"/>
    <property type="match status" value="1"/>
</dbReference>
<dbReference type="Pfam" id="PF01493">
    <property type="entry name" value="GXGXG"/>
    <property type="match status" value="1"/>
</dbReference>
<keyword evidence="2" id="KW-0560">Oxidoreductase</keyword>
<proteinExistence type="predicted"/>
<comment type="caution">
    <text evidence="2">The sequence shown here is derived from an EMBL/GenBank/DDBJ whole genome shotgun (WGS) entry which is preliminary data.</text>
</comment>
<dbReference type="Proteomes" id="UP000280073">
    <property type="component" value="Unassembled WGS sequence"/>
</dbReference>
<dbReference type="EMBL" id="RFDI01001576">
    <property type="protein sequence ID" value="RSR39895.1"/>
    <property type="molecule type" value="Genomic_DNA"/>
</dbReference>
<feature type="non-terminal residue" evidence="2">
    <location>
        <position position="1"/>
    </location>
</feature>
<dbReference type="GO" id="GO:0004355">
    <property type="term" value="F:glutamate synthase (NADPH) activity"/>
    <property type="evidence" value="ECO:0007669"/>
    <property type="project" value="UniProtKB-EC"/>
</dbReference>
<dbReference type="FunFam" id="2.160.20.60:FF:000002">
    <property type="entry name" value="Glutamate synthase, large subunit"/>
    <property type="match status" value="1"/>
</dbReference>